<evidence type="ECO:0000259" key="8">
    <source>
        <dbReference type="Pfam" id="PF00520"/>
    </source>
</evidence>
<evidence type="ECO:0000256" key="5">
    <source>
        <dbReference type="SAM" id="MobiDB-lite"/>
    </source>
</evidence>
<dbReference type="Gene3D" id="1.20.120.350">
    <property type="entry name" value="Voltage-gated potassium channels. Chain C"/>
    <property type="match status" value="1"/>
</dbReference>
<feature type="signal peptide" evidence="7">
    <location>
        <begin position="1"/>
        <end position="18"/>
    </location>
</feature>
<evidence type="ECO:0000313" key="9">
    <source>
        <dbReference type="EMBL" id="KAK7877452.1"/>
    </source>
</evidence>
<feature type="chain" id="PRO_5043889279" description="Ion transport domain-containing protein" evidence="7">
    <location>
        <begin position="19"/>
        <end position="237"/>
    </location>
</feature>
<dbReference type="InterPro" id="IPR005821">
    <property type="entry name" value="Ion_trans_dom"/>
</dbReference>
<comment type="subcellular location">
    <subcellularLocation>
        <location evidence="1">Membrane</location>
        <topology evidence="1">Multi-pass membrane protein</topology>
    </subcellularLocation>
</comment>
<dbReference type="GO" id="GO:0001518">
    <property type="term" value="C:voltage-gated sodium channel complex"/>
    <property type="evidence" value="ECO:0007669"/>
    <property type="project" value="TreeGrafter"/>
</dbReference>
<feature type="transmembrane region" description="Helical" evidence="6">
    <location>
        <begin position="55"/>
        <end position="76"/>
    </location>
</feature>
<evidence type="ECO:0000256" key="7">
    <source>
        <dbReference type="SAM" id="SignalP"/>
    </source>
</evidence>
<keyword evidence="10" id="KW-1185">Reference proteome</keyword>
<feature type="transmembrane region" description="Helical" evidence="6">
    <location>
        <begin position="88"/>
        <end position="110"/>
    </location>
</feature>
<dbReference type="EMBL" id="JBBPFD010000690">
    <property type="protein sequence ID" value="KAK7877452.1"/>
    <property type="molecule type" value="Genomic_DNA"/>
</dbReference>
<keyword evidence="7" id="KW-0732">Signal</keyword>
<evidence type="ECO:0000256" key="2">
    <source>
        <dbReference type="ARBA" id="ARBA00022692"/>
    </source>
</evidence>
<accession>A0AAW0MF66</accession>
<feature type="region of interest" description="Disordered" evidence="5">
    <location>
        <begin position="218"/>
        <end position="237"/>
    </location>
</feature>
<sequence length="237" mass="27667">MTTCVLLLDMFIRTLVDTWFLKVHQERELQRQKQKKRRRVATRRRSVTDRLNSRYFVYFEWFVRAVIAINLLVMAFDHYGQPKYLEDLMEICFYVLTGLFMIQLIFKTLVLGIRNLVMDRWSVLDVVVLVVSVSERTSSLQRRHRSLSECEAQSLQENVLIQTIGNTLFKLSSDTTGCVWFAPWYSALIRPGQRRPLVVIVSFAQSPLYAVGRLSPQSSAAQHTHKPASQDLHEETR</sequence>
<name>A0AAW0MF66_9GOBI</name>
<dbReference type="AlphaFoldDB" id="A0AAW0MF66"/>
<organism evidence="9 10">
    <name type="scientific">Mugilogobius chulae</name>
    <name type="common">yellowstripe goby</name>
    <dbReference type="NCBI Taxonomy" id="88201"/>
    <lineage>
        <taxon>Eukaryota</taxon>
        <taxon>Metazoa</taxon>
        <taxon>Chordata</taxon>
        <taxon>Craniata</taxon>
        <taxon>Vertebrata</taxon>
        <taxon>Euteleostomi</taxon>
        <taxon>Actinopterygii</taxon>
        <taxon>Neopterygii</taxon>
        <taxon>Teleostei</taxon>
        <taxon>Neoteleostei</taxon>
        <taxon>Acanthomorphata</taxon>
        <taxon>Gobiaria</taxon>
        <taxon>Gobiiformes</taxon>
        <taxon>Gobioidei</taxon>
        <taxon>Gobiidae</taxon>
        <taxon>Gobionellinae</taxon>
        <taxon>Mugilogobius</taxon>
    </lineage>
</organism>
<dbReference type="SUPFAM" id="SSF81324">
    <property type="entry name" value="Voltage-gated potassium channels"/>
    <property type="match status" value="1"/>
</dbReference>
<dbReference type="PANTHER" id="PTHR10037:SF62">
    <property type="entry name" value="SODIUM CHANNEL PROTEIN 60E"/>
    <property type="match status" value="1"/>
</dbReference>
<reference evidence="10" key="1">
    <citation type="submission" date="2024-04" db="EMBL/GenBank/DDBJ databases">
        <title>Salinicola lusitanus LLJ914,a marine bacterium isolated from the Okinawa Trough.</title>
        <authorList>
            <person name="Li J."/>
        </authorList>
    </citation>
    <scope>NUCLEOTIDE SEQUENCE [LARGE SCALE GENOMIC DNA]</scope>
</reference>
<keyword evidence="2 6" id="KW-0812">Transmembrane</keyword>
<dbReference type="InterPro" id="IPR027359">
    <property type="entry name" value="Volt_channel_dom_sf"/>
</dbReference>
<dbReference type="PANTHER" id="PTHR10037">
    <property type="entry name" value="VOLTAGE-GATED CATION CHANNEL CALCIUM AND SODIUM"/>
    <property type="match status" value="1"/>
</dbReference>
<dbReference type="InterPro" id="IPR043203">
    <property type="entry name" value="VGCC_Ca_Na"/>
</dbReference>
<keyword evidence="3 6" id="KW-1133">Transmembrane helix</keyword>
<feature type="domain" description="Ion transport" evidence="8">
    <location>
        <begin position="58"/>
        <end position="135"/>
    </location>
</feature>
<proteinExistence type="predicted"/>
<evidence type="ECO:0000313" key="10">
    <source>
        <dbReference type="Proteomes" id="UP001460270"/>
    </source>
</evidence>
<protein>
    <recommendedName>
        <fullName evidence="8">Ion transport domain-containing protein</fullName>
    </recommendedName>
</protein>
<dbReference type="Pfam" id="PF00520">
    <property type="entry name" value="Ion_trans"/>
    <property type="match status" value="1"/>
</dbReference>
<dbReference type="GO" id="GO:0005248">
    <property type="term" value="F:voltage-gated sodium channel activity"/>
    <property type="evidence" value="ECO:0007669"/>
    <property type="project" value="TreeGrafter"/>
</dbReference>
<comment type="caution">
    <text evidence="9">The sequence shown here is derived from an EMBL/GenBank/DDBJ whole genome shotgun (WGS) entry which is preliminary data.</text>
</comment>
<evidence type="ECO:0000256" key="4">
    <source>
        <dbReference type="ARBA" id="ARBA00023136"/>
    </source>
</evidence>
<evidence type="ECO:0000256" key="3">
    <source>
        <dbReference type="ARBA" id="ARBA00022989"/>
    </source>
</evidence>
<evidence type="ECO:0000256" key="1">
    <source>
        <dbReference type="ARBA" id="ARBA00004141"/>
    </source>
</evidence>
<gene>
    <name evidence="9" type="ORF">WMY93_031792</name>
</gene>
<dbReference type="Proteomes" id="UP001460270">
    <property type="component" value="Unassembled WGS sequence"/>
</dbReference>
<evidence type="ECO:0000256" key="6">
    <source>
        <dbReference type="SAM" id="Phobius"/>
    </source>
</evidence>
<keyword evidence="4 6" id="KW-0472">Membrane</keyword>